<reference evidence="4 5" key="1">
    <citation type="submission" date="2015-07" db="EMBL/GenBank/DDBJ databases">
        <authorList>
            <person name="Ju K.-S."/>
            <person name="Doroghazi J.R."/>
            <person name="Metcalf W.W."/>
        </authorList>
    </citation>
    <scope>NUCLEOTIDE SEQUENCE [LARGE SCALE GENOMIC DNA]</scope>
    <source>
        <strain evidence="4 5">NRRL B-3589</strain>
    </source>
</reference>
<dbReference type="PROSITE" id="PS51186">
    <property type="entry name" value="GNAT"/>
    <property type="match status" value="1"/>
</dbReference>
<evidence type="ECO:0000256" key="1">
    <source>
        <dbReference type="ARBA" id="ARBA00022679"/>
    </source>
</evidence>
<dbReference type="SUPFAM" id="SSF55729">
    <property type="entry name" value="Acyl-CoA N-acyltransferases (Nat)"/>
    <property type="match status" value="1"/>
</dbReference>
<name>A0ABR5J103_9ACTN</name>
<dbReference type="InterPro" id="IPR050832">
    <property type="entry name" value="Bact_Acetyltransf"/>
</dbReference>
<evidence type="ECO:0000313" key="4">
    <source>
        <dbReference type="EMBL" id="KOG86861.1"/>
    </source>
</evidence>
<dbReference type="RefSeq" id="WP_030876270.1">
    <property type="nucleotide sequence ID" value="NZ_JBIRHZ010000001.1"/>
</dbReference>
<protein>
    <submittedName>
        <fullName evidence="4">Acetyltransferase</fullName>
    </submittedName>
</protein>
<gene>
    <name evidence="4" type="ORF">ADK38_28665</name>
</gene>
<dbReference type="EMBL" id="LGUT01002581">
    <property type="protein sequence ID" value="KOG86861.1"/>
    <property type="molecule type" value="Genomic_DNA"/>
</dbReference>
<keyword evidence="5" id="KW-1185">Reference proteome</keyword>
<organism evidence="4 5">
    <name type="scientific">Streptomyces varsoviensis</name>
    <dbReference type="NCBI Taxonomy" id="67373"/>
    <lineage>
        <taxon>Bacteria</taxon>
        <taxon>Bacillati</taxon>
        <taxon>Actinomycetota</taxon>
        <taxon>Actinomycetes</taxon>
        <taxon>Kitasatosporales</taxon>
        <taxon>Streptomycetaceae</taxon>
        <taxon>Streptomyces</taxon>
    </lineage>
</organism>
<evidence type="ECO:0000256" key="2">
    <source>
        <dbReference type="ARBA" id="ARBA00023315"/>
    </source>
</evidence>
<dbReference type="Pfam" id="PF00583">
    <property type="entry name" value="Acetyltransf_1"/>
    <property type="match status" value="1"/>
</dbReference>
<evidence type="ECO:0000313" key="5">
    <source>
        <dbReference type="Proteomes" id="UP000037020"/>
    </source>
</evidence>
<dbReference type="InterPro" id="IPR016181">
    <property type="entry name" value="Acyl_CoA_acyltransferase"/>
</dbReference>
<dbReference type="PANTHER" id="PTHR43877">
    <property type="entry name" value="AMINOALKYLPHOSPHONATE N-ACETYLTRANSFERASE-RELATED-RELATED"/>
    <property type="match status" value="1"/>
</dbReference>
<dbReference type="InterPro" id="IPR000182">
    <property type="entry name" value="GNAT_dom"/>
</dbReference>
<dbReference type="PANTHER" id="PTHR43877:SF2">
    <property type="entry name" value="AMINOALKYLPHOSPHONATE N-ACETYLTRANSFERASE-RELATED"/>
    <property type="match status" value="1"/>
</dbReference>
<dbReference type="Proteomes" id="UP000037020">
    <property type="component" value="Unassembled WGS sequence"/>
</dbReference>
<keyword evidence="1" id="KW-0808">Transferase</keyword>
<feature type="domain" description="N-acetyltransferase" evidence="3">
    <location>
        <begin position="25"/>
        <end position="171"/>
    </location>
</feature>
<proteinExistence type="predicted"/>
<accession>A0ABR5J103</accession>
<sequence length="172" mass="19281">MTHTDTALARWAVAPLPVAAPESAALLRAYLTDVADRWYELHHGRRSTAEEIERHLREMPSDDLAPPDGAFLVARHDGEPAGCVGLRRLDARTAELRRMFLHPAKRRRGGASLLLAAAEHQARAWGVHRIVLDTRLDLVEARTLYEHHGFTEIPPYSHAPHSEIWYGKPLAA</sequence>
<comment type="caution">
    <text evidence="4">The sequence shown here is derived from an EMBL/GenBank/DDBJ whole genome shotgun (WGS) entry which is preliminary data.</text>
</comment>
<dbReference type="Gene3D" id="3.40.630.30">
    <property type="match status" value="1"/>
</dbReference>
<evidence type="ECO:0000259" key="3">
    <source>
        <dbReference type="PROSITE" id="PS51186"/>
    </source>
</evidence>
<keyword evidence="2" id="KW-0012">Acyltransferase</keyword>
<dbReference type="CDD" id="cd04301">
    <property type="entry name" value="NAT_SF"/>
    <property type="match status" value="1"/>
</dbReference>